<dbReference type="AlphaFoldDB" id="E9HBB5"/>
<dbReference type="KEGG" id="dpx:DAPPUDRAFT_327642"/>
<proteinExistence type="predicted"/>
<dbReference type="STRING" id="6669.E9HBB5"/>
<dbReference type="InterPro" id="IPR008906">
    <property type="entry name" value="HATC_C_dom"/>
</dbReference>
<organism evidence="2 3">
    <name type="scientific">Daphnia pulex</name>
    <name type="common">Water flea</name>
    <dbReference type="NCBI Taxonomy" id="6669"/>
    <lineage>
        <taxon>Eukaryota</taxon>
        <taxon>Metazoa</taxon>
        <taxon>Ecdysozoa</taxon>
        <taxon>Arthropoda</taxon>
        <taxon>Crustacea</taxon>
        <taxon>Branchiopoda</taxon>
        <taxon>Diplostraca</taxon>
        <taxon>Cladocera</taxon>
        <taxon>Anomopoda</taxon>
        <taxon>Daphniidae</taxon>
        <taxon>Daphnia</taxon>
    </lineage>
</organism>
<evidence type="ECO:0000313" key="3">
    <source>
        <dbReference type="Proteomes" id="UP000000305"/>
    </source>
</evidence>
<dbReference type="EMBL" id="GL732615">
    <property type="protein sequence ID" value="EFX70978.1"/>
    <property type="molecule type" value="Genomic_DNA"/>
</dbReference>
<dbReference type="eggNOG" id="KOG1121">
    <property type="taxonomic scope" value="Eukaryota"/>
</dbReference>
<dbReference type="SUPFAM" id="SSF53098">
    <property type="entry name" value="Ribonuclease H-like"/>
    <property type="match status" value="1"/>
</dbReference>
<evidence type="ECO:0000313" key="2">
    <source>
        <dbReference type="EMBL" id="EFX70978.1"/>
    </source>
</evidence>
<evidence type="ECO:0000259" key="1">
    <source>
        <dbReference type="Pfam" id="PF05699"/>
    </source>
</evidence>
<dbReference type="InParanoid" id="E9HBB5"/>
<dbReference type="GO" id="GO:0046983">
    <property type="term" value="F:protein dimerization activity"/>
    <property type="evidence" value="ECO:0007669"/>
    <property type="project" value="InterPro"/>
</dbReference>
<dbReference type="HOGENOM" id="CLU_009123_4_9_1"/>
<dbReference type="PANTHER" id="PTHR47611:SF3">
    <property type="entry name" value="HAT C-TERMINAL DIMERISATION DOMAIN-CONTAINING PROTEIN"/>
    <property type="match status" value="1"/>
</dbReference>
<accession>E9HBB5</accession>
<dbReference type="OMA" id="RINAKAM"/>
<dbReference type="OrthoDB" id="1607513at2759"/>
<gene>
    <name evidence="2" type="ORF">DAPPUDRAFT_327642</name>
</gene>
<feature type="domain" description="HAT C-terminal dimerisation" evidence="1">
    <location>
        <begin position="74"/>
        <end position="142"/>
    </location>
</feature>
<protein>
    <recommendedName>
        <fullName evidence="1">HAT C-terminal dimerisation domain-containing protein</fullName>
    </recommendedName>
</protein>
<dbReference type="Proteomes" id="UP000000305">
    <property type="component" value="Unassembled WGS sequence"/>
</dbReference>
<dbReference type="PANTHER" id="PTHR47611">
    <property type="entry name" value="HAT DIMERISATION DOMAIN, C-TERMINAL"/>
    <property type="match status" value="1"/>
</dbReference>
<dbReference type="InterPro" id="IPR012337">
    <property type="entry name" value="RNaseH-like_sf"/>
</dbReference>
<sequence>MCTILDPRFKTHTFPNAITINEAKHAFYEAAATVHPEEEETVAYEVKGSLFADLDRAVCISKVTAHAQTASRNEVDNYLAEPTLSHHLDPLDWWKERRDRYPRLVVLVRRYLCIIMNSVPRERIFSKMGLVVTDRRTSLTVEKAALVGVVASNLKLLETN</sequence>
<reference evidence="2 3" key="1">
    <citation type="journal article" date="2011" name="Science">
        <title>The ecoresponsive genome of Daphnia pulex.</title>
        <authorList>
            <person name="Colbourne J.K."/>
            <person name="Pfrender M.E."/>
            <person name="Gilbert D."/>
            <person name="Thomas W.K."/>
            <person name="Tucker A."/>
            <person name="Oakley T.H."/>
            <person name="Tokishita S."/>
            <person name="Aerts A."/>
            <person name="Arnold G.J."/>
            <person name="Basu M.K."/>
            <person name="Bauer D.J."/>
            <person name="Caceres C.E."/>
            <person name="Carmel L."/>
            <person name="Casola C."/>
            <person name="Choi J.H."/>
            <person name="Detter J.C."/>
            <person name="Dong Q."/>
            <person name="Dusheyko S."/>
            <person name="Eads B.D."/>
            <person name="Frohlich T."/>
            <person name="Geiler-Samerotte K.A."/>
            <person name="Gerlach D."/>
            <person name="Hatcher P."/>
            <person name="Jogdeo S."/>
            <person name="Krijgsveld J."/>
            <person name="Kriventseva E.V."/>
            <person name="Kultz D."/>
            <person name="Laforsch C."/>
            <person name="Lindquist E."/>
            <person name="Lopez J."/>
            <person name="Manak J.R."/>
            <person name="Muller J."/>
            <person name="Pangilinan J."/>
            <person name="Patwardhan R.P."/>
            <person name="Pitluck S."/>
            <person name="Pritham E.J."/>
            <person name="Rechtsteiner A."/>
            <person name="Rho M."/>
            <person name="Rogozin I.B."/>
            <person name="Sakarya O."/>
            <person name="Salamov A."/>
            <person name="Schaack S."/>
            <person name="Shapiro H."/>
            <person name="Shiga Y."/>
            <person name="Skalitzky C."/>
            <person name="Smith Z."/>
            <person name="Souvorov A."/>
            <person name="Sung W."/>
            <person name="Tang Z."/>
            <person name="Tsuchiya D."/>
            <person name="Tu H."/>
            <person name="Vos H."/>
            <person name="Wang M."/>
            <person name="Wolf Y.I."/>
            <person name="Yamagata H."/>
            <person name="Yamada T."/>
            <person name="Ye Y."/>
            <person name="Shaw J.R."/>
            <person name="Andrews J."/>
            <person name="Crease T.J."/>
            <person name="Tang H."/>
            <person name="Lucas S.M."/>
            <person name="Robertson H.M."/>
            <person name="Bork P."/>
            <person name="Koonin E.V."/>
            <person name="Zdobnov E.M."/>
            <person name="Grigoriev I.V."/>
            <person name="Lynch M."/>
            <person name="Boore J.L."/>
        </authorList>
    </citation>
    <scope>NUCLEOTIDE SEQUENCE [LARGE SCALE GENOMIC DNA]</scope>
</reference>
<name>E9HBB5_DAPPU</name>
<keyword evidence="3" id="KW-1185">Reference proteome</keyword>
<dbReference type="PhylomeDB" id="E9HBB5"/>
<dbReference type="Pfam" id="PF05699">
    <property type="entry name" value="Dimer_Tnp_hAT"/>
    <property type="match status" value="1"/>
</dbReference>